<dbReference type="Gramene" id="ESW21727">
    <property type="protein sequence ID" value="ESW21727"/>
    <property type="gene ID" value="PHAVU_005G094700g"/>
</dbReference>
<dbReference type="PhylomeDB" id="V7BUP9"/>
<keyword evidence="2" id="KW-1133">Transmembrane helix</keyword>
<dbReference type="OMA" id="EFLAMFH"/>
<feature type="transmembrane region" description="Helical" evidence="2">
    <location>
        <begin position="25"/>
        <end position="47"/>
    </location>
</feature>
<dbReference type="AlphaFoldDB" id="V7BUP9"/>
<evidence type="ECO:0000256" key="1">
    <source>
        <dbReference type="SAM" id="MobiDB-lite"/>
    </source>
</evidence>
<gene>
    <name evidence="3" type="ORF">PHAVU_005G094700g</name>
</gene>
<keyword evidence="2" id="KW-0472">Membrane</keyword>
<feature type="region of interest" description="Disordered" evidence="1">
    <location>
        <begin position="54"/>
        <end position="101"/>
    </location>
</feature>
<feature type="compositionally biased region" description="Gly residues" evidence="1">
    <location>
        <begin position="89"/>
        <end position="101"/>
    </location>
</feature>
<organism evidence="3 4">
    <name type="scientific">Phaseolus vulgaris</name>
    <name type="common">Kidney bean</name>
    <name type="synonym">French bean</name>
    <dbReference type="NCBI Taxonomy" id="3885"/>
    <lineage>
        <taxon>Eukaryota</taxon>
        <taxon>Viridiplantae</taxon>
        <taxon>Streptophyta</taxon>
        <taxon>Embryophyta</taxon>
        <taxon>Tracheophyta</taxon>
        <taxon>Spermatophyta</taxon>
        <taxon>Magnoliopsida</taxon>
        <taxon>eudicotyledons</taxon>
        <taxon>Gunneridae</taxon>
        <taxon>Pentapetalae</taxon>
        <taxon>rosids</taxon>
        <taxon>fabids</taxon>
        <taxon>Fabales</taxon>
        <taxon>Fabaceae</taxon>
        <taxon>Papilionoideae</taxon>
        <taxon>50 kb inversion clade</taxon>
        <taxon>NPAAA clade</taxon>
        <taxon>indigoferoid/millettioid clade</taxon>
        <taxon>Phaseoleae</taxon>
        <taxon>Phaseolus</taxon>
    </lineage>
</organism>
<protein>
    <recommendedName>
        <fullName evidence="5">Transmembrane protein</fullName>
    </recommendedName>
</protein>
<accession>V7BUP9</accession>
<evidence type="ECO:0008006" key="5">
    <source>
        <dbReference type="Google" id="ProtNLM"/>
    </source>
</evidence>
<keyword evidence="2" id="KW-0812">Transmembrane</keyword>
<proteinExistence type="predicted"/>
<dbReference type="EMBL" id="CM002292">
    <property type="protein sequence ID" value="ESW21727.1"/>
    <property type="molecule type" value="Genomic_DNA"/>
</dbReference>
<reference evidence="4" key="1">
    <citation type="journal article" date="2014" name="Nat. Genet.">
        <title>A reference genome for common bean and genome-wide analysis of dual domestications.</title>
        <authorList>
            <person name="Schmutz J."/>
            <person name="McClean P.E."/>
            <person name="Mamidi S."/>
            <person name="Wu G.A."/>
            <person name="Cannon S.B."/>
            <person name="Grimwood J."/>
            <person name="Jenkins J."/>
            <person name="Shu S."/>
            <person name="Song Q."/>
            <person name="Chavarro C."/>
            <person name="Torres-Torres M."/>
            <person name="Geffroy V."/>
            <person name="Moghaddam S.M."/>
            <person name="Gao D."/>
            <person name="Abernathy B."/>
            <person name="Barry K."/>
            <person name="Blair M."/>
            <person name="Brick M.A."/>
            <person name="Chovatia M."/>
            <person name="Gepts P."/>
            <person name="Goodstein D.M."/>
            <person name="Gonzales M."/>
            <person name="Hellsten U."/>
            <person name="Hyten D.L."/>
            <person name="Jia G."/>
            <person name="Kelly J.D."/>
            <person name="Kudrna D."/>
            <person name="Lee R."/>
            <person name="Richard M.M."/>
            <person name="Miklas P.N."/>
            <person name="Osorno J.M."/>
            <person name="Rodrigues J."/>
            <person name="Thareau V."/>
            <person name="Urrea C.A."/>
            <person name="Wang M."/>
            <person name="Yu Y."/>
            <person name="Zhang M."/>
            <person name="Wing R.A."/>
            <person name="Cregan P.B."/>
            <person name="Rokhsar D.S."/>
            <person name="Jackson S.A."/>
        </authorList>
    </citation>
    <scope>NUCLEOTIDE SEQUENCE [LARGE SCALE GENOMIC DNA]</scope>
    <source>
        <strain evidence="4">cv. G19833</strain>
    </source>
</reference>
<evidence type="ECO:0000256" key="2">
    <source>
        <dbReference type="SAM" id="Phobius"/>
    </source>
</evidence>
<evidence type="ECO:0000313" key="3">
    <source>
        <dbReference type="EMBL" id="ESW21727.1"/>
    </source>
</evidence>
<keyword evidence="4" id="KW-1185">Reference proteome</keyword>
<sequence>MAREFLAMFHGGYQDEVIRYNSGTLFLLGIIFLSLMLISMIIFSCGVDDSYDQHARRAPPPIRASSRYTSRHGGGSTAHSRKSERRISGLGGDGGGDGGGG</sequence>
<dbReference type="PANTHER" id="PTHR35420">
    <property type="entry name" value="OS02G0198500 PROTEIN"/>
    <property type="match status" value="1"/>
</dbReference>
<dbReference type="Proteomes" id="UP000000226">
    <property type="component" value="Chromosome 5"/>
</dbReference>
<dbReference type="PANTHER" id="PTHR35420:SF2">
    <property type="entry name" value="PROTEIN, PUTATIVE-RELATED"/>
    <property type="match status" value="1"/>
</dbReference>
<name>V7BUP9_PHAVU</name>
<evidence type="ECO:0000313" key="4">
    <source>
        <dbReference type="Proteomes" id="UP000000226"/>
    </source>
</evidence>